<dbReference type="Proteomes" id="UP000596035">
    <property type="component" value="Chromosome"/>
</dbReference>
<dbReference type="RefSeq" id="WP_066536113.1">
    <property type="nucleotide sequence ID" value="NZ_CAJTCQ010000002.1"/>
</dbReference>
<reference evidence="3 5" key="3">
    <citation type="submission" date="2020-11" db="EMBL/GenBank/DDBJ databases">
        <title>Closed and high quality bacterial genomes of the OMM12 community.</title>
        <authorList>
            <person name="Marbouty M."/>
            <person name="Lamy-Besnier Q."/>
            <person name="Debarbieux L."/>
            <person name="Koszul R."/>
        </authorList>
    </citation>
    <scope>NUCLEOTIDE SEQUENCE [LARGE SCALE GENOMIC DNA]</scope>
    <source>
        <strain evidence="3 5">KB18</strain>
    </source>
</reference>
<gene>
    <name evidence="2" type="ORF">ADH66_02465</name>
    <name evidence="3" type="ORF">I5Q82_12510</name>
</gene>
<dbReference type="EMBL" id="CP021422">
    <property type="protein sequence ID" value="ASB39622.1"/>
    <property type="molecule type" value="Genomic_DNA"/>
</dbReference>
<evidence type="ECO:0000313" key="3">
    <source>
        <dbReference type="EMBL" id="QQR28914.1"/>
    </source>
</evidence>
<accession>A0A1Z2XMG6</accession>
<keyword evidence="1" id="KW-0472">Membrane</keyword>
<feature type="transmembrane region" description="Helical" evidence="1">
    <location>
        <begin position="125"/>
        <end position="144"/>
    </location>
</feature>
<feature type="transmembrane region" description="Helical" evidence="1">
    <location>
        <begin position="204"/>
        <end position="224"/>
    </location>
</feature>
<sequence length="234" mass="26616">MEYRIREYMDQLFESAPHTQRAYELKIELTQNLIEKYYAFIGEGKTPDDAYNLTIGSIGDVRELFSQLEDDENGDPVPPPVYYPQPRPDHRRALVRTAAVMLFILSPVPPIVFEELFGGSFFGGALGPIGMFMMIAVGVGLLVYDKWSHPEQPQPVPGSVVKDFQQWQQQKQRKKHYIAAFNGAFWPLVLAFYFIISFGTGKWYITWVIFLIAPAIDVIVNTLLGSMMKQNGGK</sequence>
<protein>
    <recommendedName>
        <fullName evidence="6">DUF1700 domain-containing protein</fullName>
    </recommendedName>
</protein>
<feature type="transmembrane region" description="Helical" evidence="1">
    <location>
        <begin position="93"/>
        <end position="113"/>
    </location>
</feature>
<evidence type="ECO:0008006" key="6">
    <source>
        <dbReference type="Google" id="ProtNLM"/>
    </source>
</evidence>
<evidence type="ECO:0000313" key="4">
    <source>
        <dbReference type="Proteomes" id="UP000196710"/>
    </source>
</evidence>
<dbReference type="KEGG" id="amur:ADH66_02465"/>
<proteinExistence type="predicted"/>
<feature type="transmembrane region" description="Helical" evidence="1">
    <location>
        <begin position="177"/>
        <end position="198"/>
    </location>
</feature>
<reference evidence="2" key="1">
    <citation type="journal article" date="2017" name="Genome Announc.">
        <title>High-Quality Whole-Genome Sequences of the Oligo-Mouse-Microbiota Bacterial Community.</title>
        <authorList>
            <person name="Garzetti D."/>
            <person name="Brugiroux S."/>
            <person name="Bunk B."/>
            <person name="Pukall R."/>
            <person name="McCoy K.D."/>
            <person name="Macpherson A.J."/>
            <person name="Stecher B."/>
        </authorList>
    </citation>
    <scope>NUCLEOTIDE SEQUENCE</scope>
    <source>
        <strain evidence="2">KB18</strain>
    </source>
</reference>
<evidence type="ECO:0000256" key="1">
    <source>
        <dbReference type="SAM" id="Phobius"/>
    </source>
</evidence>
<dbReference type="AlphaFoldDB" id="A0A1Z2XMG6"/>
<dbReference type="Proteomes" id="UP000196710">
    <property type="component" value="Chromosome"/>
</dbReference>
<evidence type="ECO:0000313" key="5">
    <source>
        <dbReference type="Proteomes" id="UP000596035"/>
    </source>
</evidence>
<organism evidence="3 5">
    <name type="scientific">Acutalibacter muris</name>
    <dbReference type="NCBI Taxonomy" id="1796620"/>
    <lineage>
        <taxon>Bacteria</taxon>
        <taxon>Bacillati</taxon>
        <taxon>Bacillota</taxon>
        <taxon>Clostridia</taxon>
        <taxon>Eubacteriales</taxon>
        <taxon>Acutalibacteraceae</taxon>
        <taxon>Acutalibacter</taxon>
    </lineage>
</organism>
<reference evidence="4" key="2">
    <citation type="submission" date="2017-05" db="EMBL/GenBank/DDBJ databases">
        <title>Improved OligoMM genomes.</title>
        <authorList>
            <person name="Garzetti D."/>
        </authorList>
    </citation>
    <scope>NUCLEOTIDE SEQUENCE [LARGE SCALE GENOMIC DNA]</scope>
    <source>
        <strain evidence="4">KB18</strain>
    </source>
</reference>
<keyword evidence="1" id="KW-0812">Transmembrane</keyword>
<name>A0A1Z2XMG6_9FIRM</name>
<keyword evidence="1" id="KW-1133">Transmembrane helix</keyword>
<dbReference type="EMBL" id="CP065321">
    <property type="protein sequence ID" value="QQR28914.1"/>
    <property type="molecule type" value="Genomic_DNA"/>
</dbReference>
<keyword evidence="4" id="KW-1185">Reference proteome</keyword>
<evidence type="ECO:0000313" key="2">
    <source>
        <dbReference type="EMBL" id="ASB39622.1"/>
    </source>
</evidence>